<reference evidence="1 2" key="1">
    <citation type="journal article" date="2018" name="Nat. Ecol. Evol.">
        <title>Pezizomycetes genomes reveal the molecular basis of ectomycorrhizal truffle lifestyle.</title>
        <authorList>
            <person name="Murat C."/>
            <person name="Payen T."/>
            <person name="Noel B."/>
            <person name="Kuo A."/>
            <person name="Morin E."/>
            <person name="Chen J."/>
            <person name="Kohler A."/>
            <person name="Krizsan K."/>
            <person name="Balestrini R."/>
            <person name="Da Silva C."/>
            <person name="Montanini B."/>
            <person name="Hainaut M."/>
            <person name="Levati E."/>
            <person name="Barry K.W."/>
            <person name="Belfiori B."/>
            <person name="Cichocki N."/>
            <person name="Clum A."/>
            <person name="Dockter R.B."/>
            <person name="Fauchery L."/>
            <person name="Guy J."/>
            <person name="Iotti M."/>
            <person name="Le Tacon F."/>
            <person name="Lindquist E.A."/>
            <person name="Lipzen A."/>
            <person name="Malagnac F."/>
            <person name="Mello A."/>
            <person name="Molinier V."/>
            <person name="Miyauchi S."/>
            <person name="Poulain J."/>
            <person name="Riccioni C."/>
            <person name="Rubini A."/>
            <person name="Sitrit Y."/>
            <person name="Splivallo R."/>
            <person name="Traeger S."/>
            <person name="Wang M."/>
            <person name="Zifcakova L."/>
            <person name="Wipf D."/>
            <person name="Zambonelli A."/>
            <person name="Paolocci F."/>
            <person name="Nowrousian M."/>
            <person name="Ottonello S."/>
            <person name="Baldrian P."/>
            <person name="Spatafora J.W."/>
            <person name="Henrissat B."/>
            <person name="Nagy L.G."/>
            <person name="Aury J.M."/>
            <person name="Wincker P."/>
            <person name="Grigoriev I.V."/>
            <person name="Bonfante P."/>
            <person name="Martin F.M."/>
        </authorList>
    </citation>
    <scope>NUCLEOTIDE SEQUENCE [LARGE SCALE GENOMIC DNA]</scope>
    <source>
        <strain evidence="1 2">RN42</strain>
    </source>
</reference>
<evidence type="ECO:0000313" key="2">
    <source>
        <dbReference type="Proteomes" id="UP000275078"/>
    </source>
</evidence>
<proteinExistence type="predicted"/>
<dbReference type="Proteomes" id="UP000275078">
    <property type="component" value="Unassembled WGS sequence"/>
</dbReference>
<dbReference type="InterPro" id="IPR021109">
    <property type="entry name" value="Peptidase_aspartic_dom_sf"/>
</dbReference>
<sequence length="319" mass="36580">MRSFQDPASGAIKFLQYNCKICTVERLSRAATEHFSFECPMRQNDLTESSLDFALTIDDKIYEEDVDYSSVADFFKLPIPPHLSNIKGKYYIHRSPFQIPFSDISKWQQATSYALDASSSSSSSNPSTDLLPQILQPRPLYDHEEGKAFCNYHSTTARMRVGMSSTAGISIDGLLDDGSNTSLMDSRFFREHYPNILIHNYKRLRLRSVAIKHTTGYAIIHVWMEGLNHHENRVFMQLEVEVHFLDDFEPFILLGLDTLHKYGLSSHLQTDKAMTTIYSDIHFPIRSRRNTPPEIELALLHEVTIPPRTQMKLANSNQT</sequence>
<keyword evidence="2" id="KW-1185">Reference proteome</keyword>
<evidence type="ECO:0000313" key="1">
    <source>
        <dbReference type="EMBL" id="RPA85894.1"/>
    </source>
</evidence>
<name>A0A3N4IW90_ASCIM</name>
<dbReference type="EMBL" id="ML119651">
    <property type="protein sequence ID" value="RPA85894.1"/>
    <property type="molecule type" value="Genomic_DNA"/>
</dbReference>
<gene>
    <name evidence="1" type="ORF">BJ508DRAFT_322049</name>
</gene>
<organism evidence="1 2">
    <name type="scientific">Ascobolus immersus RN42</name>
    <dbReference type="NCBI Taxonomy" id="1160509"/>
    <lineage>
        <taxon>Eukaryota</taxon>
        <taxon>Fungi</taxon>
        <taxon>Dikarya</taxon>
        <taxon>Ascomycota</taxon>
        <taxon>Pezizomycotina</taxon>
        <taxon>Pezizomycetes</taxon>
        <taxon>Pezizales</taxon>
        <taxon>Ascobolaceae</taxon>
        <taxon>Ascobolus</taxon>
    </lineage>
</organism>
<protein>
    <recommendedName>
        <fullName evidence="3">Peptidase A2 domain-containing protein</fullName>
    </recommendedName>
</protein>
<evidence type="ECO:0008006" key="3">
    <source>
        <dbReference type="Google" id="ProtNLM"/>
    </source>
</evidence>
<accession>A0A3N4IW90</accession>
<dbReference type="SUPFAM" id="SSF50630">
    <property type="entry name" value="Acid proteases"/>
    <property type="match status" value="1"/>
</dbReference>
<dbReference type="AlphaFoldDB" id="A0A3N4IW90"/>